<dbReference type="OrthoDB" id="185373at2759"/>
<dbReference type="STRING" id="861557.E3RTN1"/>
<dbReference type="GO" id="GO:0006190">
    <property type="term" value="P:inosine salvage"/>
    <property type="evidence" value="ECO:0007669"/>
    <property type="project" value="InterPro"/>
</dbReference>
<dbReference type="AlphaFoldDB" id="E3RTN1"/>
<dbReference type="GO" id="GO:0009117">
    <property type="term" value="P:nucleotide metabolic process"/>
    <property type="evidence" value="ECO:0007669"/>
    <property type="project" value="InterPro"/>
</dbReference>
<dbReference type="HOGENOM" id="CLU_2672969_0_0_1"/>
<reference evidence="1 2" key="1">
    <citation type="journal article" date="2010" name="Genome Biol.">
        <title>A first genome assembly of the barley fungal pathogen Pyrenophora teres f. teres.</title>
        <authorList>
            <person name="Ellwood S.R."/>
            <person name="Liu Z."/>
            <person name="Syme R.A."/>
            <person name="Lai Z."/>
            <person name="Hane J.K."/>
            <person name="Keiper F."/>
            <person name="Moffat C.S."/>
            <person name="Oliver R.P."/>
            <person name="Friesen T.L."/>
        </authorList>
    </citation>
    <scope>NUCLEOTIDE SEQUENCE [LARGE SCALE GENOMIC DNA]</scope>
    <source>
        <strain evidence="1 2">0-1</strain>
    </source>
</reference>
<dbReference type="KEGG" id="pte:PTT_12383"/>
<evidence type="ECO:0000313" key="1">
    <source>
        <dbReference type="EMBL" id="EFQ90920.1"/>
    </source>
</evidence>
<name>E3RTN1_PYRTT</name>
<dbReference type="Proteomes" id="UP000001067">
    <property type="component" value="Unassembled WGS sequence"/>
</dbReference>
<sequence>MTTRYRVEYALKTHRRDQLIEWIKGLLAVPFVLQSQPTAVFEPRADSVEHQANVAQRRYAENLRDVEEIINDHSKH</sequence>
<proteinExistence type="predicted"/>
<dbReference type="InterPro" id="IPR009453">
    <property type="entry name" value="ISN1"/>
</dbReference>
<evidence type="ECO:0000313" key="2">
    <source>
        <dbReference type="Proteomes" id="UP000001067"/>
    </source>
</evidence>
<protein>
    <submittedName>
        <fullName evidence="1">Uncharacterized protein</fullName>
    </submittedName>
</protein>
<dbReference type="GO" id="GO:0000287">
    <property type="term" value="F:magnesium ion binding"/>
    <property type="evidence" value="ECO:0007669"/>
    <property type="project" value="InterPro"/>
</dbReference>
<keyword evidence="2" id="KW-1185">Reference proteome</keyword>
<gene>
    <name evidence="1" type="ORF">PTT_12383</name>
</gene>
<dbReference type="GO" id="GO:0008253">
    <property type="term" value="F:5'-nucleotidase activity"/>
    <property type="evidence" value="ECO:0007669"/>
    <property type="project" value="InterPro"/>
</dbReference>
<dbReference type="Pfam" id="PF06437">
    <property type="entry name" value="ISN1"/>
    <property type="match status" value="1"/>
</dbReference>
<organism evidence="2">
    <name type="scientific">Pyrenophora teres f. teres (strain 0-1)</name>
    <name type="common">Barley net blotch fungus</name>
    <name type="synonym">Drechslera teres f. teres</name>
    <dbReference type="NCBI Taxonomy" id="861557"/>
    <lineage>
        <taxon>Eukaryota</taxon>
        <taxon>Fungi</taxon>
        <taxon>Dikarya</taxon>
        <taxon>Ascomycota</taxon>
        <taxon>Pezizomycotina</taxon>
        <taxon>Dothideomycetes</taxon>
        <taxon>Pleosporomycetidae</taxon>
        <taxon>Pleosporales</taxon>
        <taxon>Pleosporineae</taxon>
        <taxon>Pleosporaceae</taxon>
        <taxon>Pyrenophora</taxon>
    </lineage>
</organism>
<dbReference type="EMBL" id="GL535018">
    <property type="protein sequence ID" value="EFQ90920.1"/>
    <property type="molecule type" value="Genomic_DNA"/>
</dbReference>
<accession>E3RTN1</accession>